<reference evidence="2 3" key="1">
    <citation type="submission" date="2020-05" db="EMBL/GenBank/DDBJ databases">
        <title>Genomic Encyclopedia of Type Strains, Phase IV (KMG-V): Genome sequencing to study the core and pangenomes of soil and plant-associated prokaryotes.</title>
        <authorList>
            <person name="Whitman W."/>
        </authorList>
    </citation>
    <scope>NUCLEOTIDE SEQUENCE [LARGE SCALE GENOMIC DNA]</scope>
    <source>
        <strain evidence="2 3">9A</strain>
    </source>
</reference>
<name>A0ABX2FR97_9BACT</name>
<organism evidence="2 3">
    <name type="scientific">Hymenobacter caeli</name>
    <dbReference type="NCBI Taxonomy" id="2735894"/>
    <lineage>
        <taxon>Bacteria</taxon>
        <taxon>Pseudomonadati</taxon>
        <taxon>Bacteroidota</taxon>
        <taxon>Cytophagia</taxon>
        <taxon>Cytophagales</taxon>
        <taxon>Hymenobacteraceae</taxon>
        <taxon>Hymenobacter</taxon>
    </lineage>
</organism>
<evidence type="ECO:0000256" key="1">
    <source>
        <dbReference type="SAM" id="SignalP"/>
    </source>
</evidence>
<feature type="chain" id="PRO_5046994082" description="Adhesin domain-containing protein" evidence="1">
    <location>
        <begin position="32"/>
        <end position="313"/>
    </location>
</feature>
<sequence length="313" mass="34000">MKQLIRSARGRWQSGALAVLLGLLALPAAQAQQRVQVVARTLEQSWSCPPGRVVRIRAEKASVQVRGWDRPTVQVTLRLSARHPERAVAEQDLPVAQYRLEQNGNVLDLVNLFVLPAGAPAVRSDLRAEYTVWMPAGNPLQVVNAYGQTELADLTGRLTLEQSFGQITLRNLRGTLAATARYADLTATNVQADFTCQANRSAVQLLGLGGSCFVRNYYGSVRVQPTPDLRQLTVEADRTEVVISAPQPERFAYQLSVQQGALAVPLAYAAAKKGSASRASLTTAPASPPRPLVRVSTSYASLTLQMQLLSTQF</sequence>
<gene>
    <name evidence="2" type="ORF">HNP98_001727</name>
</gene>
<dbReference type="Proteomes" id="UP000779507">
    <property type="component" value="Unassembled WGS sequence"/>
</dbReference>
<comment type="caution">
    <text evidence="2">The sequence shown here is derived from an EMBL/GenBank/DDBJ whole genome shotgun (WGS) entry which is preliminary data.</text>
</comment>
<feature type="signal peptide" evidence="1">
    <location>
        <begin position="1"/>
        <end position="31"/>
    </location>
</feature>
<dbReference type="EMBL" id="JABSNP010000006">
    <property type="protein sequence ID" value="NRT18904.1"/>
    <property type="molecule type" value="Genomic_DNA"/>
</dbReference>
<keyword evidence="3" id="KW-1185">Reference proteome</keyword>
<proteinExistence type="predicted"/>
<keyword evidence="1" id="KW-0732">Signal</keyword>
<dbReference type="RefSeq" id="WP_173809637.1">
    <property type="nucleotide sequence ID" value="NZ_JABSNP010000006.1"/>
</dbReference>
<protein>
    <recommendedName>
        <fullName evidence="4">Adhesin domain-containing protein</fullName>
    </recommendedName>
</protein>
<evidence type="ECO:0000313" key="3">
    <source>
        <dbReference type="Proteomes" id="UP000779507"/>
    </source>
</evidence>
<evidence type="ECO:0008006" key="4">
    <source>
        <dbReference type="Google" id="ProtNLM"/>
    </source>
</evidence>
<evidence type="ECO:0000313" key="2">
    <source>
        <dbReference type="EMBL" id="NRT18904.1"/>
    </source>
</evidence>
<accession>A0ABX2FR97</accession>